<feature type="domain" description="F-box" evidence="1">
    <location>
        <begin position="1"/>
        <end position="45"/>
    </location>
</feature>
<dbReference type="Proteomes" id="UP000398389">
    <property type="component" value="Unassembled WGS sequence"/>
</dbReference>
<evidence type="ECO:0000313" key="2">
    <source>
        <dbReference type="EMBL" id="VVT48611.1"/>
    </source>
</evidence>
<gene>
    <name evidence="2" type="ORF">SAPINGB_P001864</name>
</gene>
<dbReference type="PROSITE" id="PS50181">
    <property type="entry name" value="FBOX"/>
    <property type="match status" value="1"/>
</dbReference>
<protein>
    <recommendedName>
        <fullName evidence="1">F-box domain-containing protein</fullName>
    </recommendedName>
</protein>
<dbReference type="CDD" id="cd09917">
    <property type="entry name" value="F-box_SF"/>
    <property type="match status" value="1"/>
</dbReference>
<dbReference type="EMBL" id="CABVLU010000002">
    <property type="protein sequence ID" value="VVT48611.1"/>
    <property type="molecule type" value="Genomic_DNA"/>
</dbReference>
<dbReference type="RefSeq" id="XP_031852475.1">
    <property type="nucleotide sequence ID" value="XM_031996584.1"/>
</dbReference>
<evidence type="ECO:0000313" key="3">
    <source>
        <dbReference type="Proteomes" id="UP000398389"/>
    </source>
</evidence>
<reference evidence="2 3" key="1">
    <citation type="submission" date="2019-09" db="EMBL/GenBank/DDBJ databases">
        <authorList>
            <person name="Brejova B."/>
        </authorList>
    </citation>
    <scope>NUCLEOTIDE SEQUENCE [LARGE SCALE GENOMIC DNA]</scope>
</reference>
<dbReference type="GeneID" id="43580684"/>
<evidence type="ECO:0000259" key="1">
    <source>
        <dbReference type="PROSITE" id="PS50181"/>
    </source>
</evidence>
<accession>A0A5E8BBL6</accession>
<dbReference type="InterPro" id="IPR001810">
    <property type="entry name" value="F-box_dom"/>
</dbReference>
<dbReference type="Pfam" id="PF00646">
    <property type="entry name" value="F-box"/>
    <property type="match status" value="1"/>
</dbReference>
<name>A0A5E8BBL6_9ASCO</name>
<organism evidence="2 3">
    <name type="scientific">Magnusiomyces paraingens</name>
    <dbReference type="NCBI Taxonomy" id="2606893"/>
    <lineage>
        <taxon>Eukaryota</taxon>
        <taxon>Fungi</taxon>
        <taxon>Dikarya</taxon>
        <taxon>Ascomycota</taxon>
        <taxon>Saccharomycotina</taxon>
        <taxon>Dipodascomycetes</taxon>
        <taxon>Dipodascales</taxon>
        <taxon>Dipodascaceae</taxon>
        <taxon>Magnusiomyces</taxon>
    </lineage>
</organism>
<dbReference type="AlphaFoldDB" id="A0A5E8BBL6"/>
<proteinExistence type="predicted"/>
<keyword evidence="3" id="KW-1185">Reference proteome</keyword>
<sequence length="872" mass="99021">MSLESLPVEIQFCLSSYLSVKDRISLSQVSTELRIIHKESTFQKCIIIPGISPYDSFFNSIYLATDPRCRIINFSMIQNPEKYSTWFSPASVKNLLMPIELRGDAAQKATNSLFSNFPGVHQVLYYPSKKPDNSVTLINNASIHYNNNDFDDSLFYGFGVVDKEGNMVFCDDSLGVTSGTDTRSIFLDNVPESLNLNLMIDNTLELFAFSSLTFVSSLNIHLRKPSTSRNNRSSEISSEIELLSSCNFSHCVNLRKFALNGLTEDPGYQFYENLYSQLSTLSKLEHIAITHFMSRTGTFVLTEKLGHGTQTIKTSSIILQPPANTRILLEKMTQTPDFSNHAKPLHNITHMAIKVPSQYGVLGVRWIFDTYTFPRLSSMEINVSQSQQIVQYLEETEALVNRYYHTCPSSSDFTLLDDNFNNSMSSQHSKSNYFYNDTKYLSFIYESSHNFSLNSNHIPSSPTSTLVKSFVSFGNNLSKIQEDNFSLPSTVALGSFSQDCNHIPKLNIRERCFKTLEQFGVQPSFSNVIAASGKILQDIRNIESLSCLPSFFSSAYSFGAQPMFTNIKTLGLDSFELLVTENKPAFALPYFSESKVYDSTIARFFKSIFEVESLLDIVYGFICAATSTYDLSEIMLSSMLNNIKVKLVSLFPDAENWNIPLDRLIGLLVPSCFSAPSDHDLLKNWDFSKKVQNYNDSGNGYFAYYAPYSPKKSQPPYTGILYAYKYMANAYEAIIRLLPNLEHLEVRNAYNATPLPQLGYLVHTHSKLKSILVTQYTKCFLSEWMTPFQSYMYPVILPGSPRTSVFIDVEGSRNKYSVKLVNDEKLRYDGLKKHDKAVENEIMERRTHGDFWHKPKQEIFYAEKFSYGVSSC</sequence>